<feature type="compositionally biased region" description="Polar residues" evidence="1">
    <location>
        <begin position="67"/>
        <end position="81"/>
    </location>
</feature>
<dbReference type="WBParaSite" id="jg13369">
    <property type="protein sequence ID" value="jg13369"/>
    <property type="gene ID" value="jg13369"/>
</dbReference>
<proteinExistence type="predicted"/>
<evidence type="ECO:0000313" key="2">
    <source>
        <dbReference type="Proteomes" id="UP000887574"/>
    </source>
</evidence>
<accession>A0A915CY34</accession>
<keyword evidence="2" id="KW-1185">Reference proteome</keyword>
<evidence type="ECO:0000256" key="1">
    <source>
        <dbReference type="SAM" id="MobiDB-lite"/>
    </source>
</evidence>
<feature type="region of interest" description="Disordered" evidence="1">
    <location>
        <begin position="60"/>
        <end position="99"/>
    </location>
</feature>
<sequence>MAPKSARSKSVKMVSSNKGFPVPPVFPKNCSLYDTHFQGGVYANLEQDRAFTQAVAMAKHRYEGSEDSGNSSLTHSISSWKGMQDEHHTEVNEKIRKVSSSSYSSRKKCSLQEKTKKTGSWKKKLLRTFSAGSVRTDKKATERGFF</sequence>
<protein>
    <submittedName>
        <fullName evidence="3">Uncharacterized protein</fullName>
    </submittedName>
</protein>
<dbReference type="AlphaFoldDB" id="A0A915CY34"/>
<name>A0A915CY34_9BILA</name>
<feature type="compositionally biased region" description="Basic and acidic residues" evidence="1">
    <location>
        <begin position="83"/>
        <end position="96"/>
    </location>
</feature>
<evidence type="ECO:0000313" key="3">
    <source>
        <dbReference type="WBParaSite" id="jg13369"/>
    </source>
</evidence>
<reference evidence="3" key="1">
    <citation type="submission" date="2022-11" db="UniProtKB">
        <authorList>
            <consortium name="WormBaseParasite"/>
        </authorList>
    </citation>
    <scope>IDENTIFICATION</scope>
</reference>
<dbReference type="Proteomes" id="UP000887574">
    <property type="component" value="Unplaced"/>
</dbReference>
<organism evidence="2 3">
    <name type="scientific">Ditylenchus dipsaci</name>
    <dbReference type="NCBI Taxonomy" id="166011"/>
    <lineage>
        <taxon>Eukaryota</taxon>
        <taxon>Metazoa</taxon>
        <taxon>Ecdysozoa</taxon>
        <taxon>Nematoda</taxon>
        <taxon>Chromadorea</taxon>
        <taxon>Rhabditida</taxon>
        <taxon>Tylenchina</taxon>
        <taxon>Tylenchomorpha</taxon>
        <taxon>Sphaerularioidea</taxon>
        <taxon>Anguinidae</taxon>
        <taxon>Anguininae</taxon>
        <taxon>Ditylenchus</taxon>
    </lineage>
</organism>